<accession>A0AAD2HA09</accession>
<dbReference type="Proteomes" id="UP001295794">
    <property type="component" value="Unassembled WGS sequence"/>
</dbReference>
<comment type="caution">
    <text evidence="1">The sequence shown here is derived from an EMBL/GenBank/DDBJ whole genome shotgun (WGS) entry which is preliminary data.</text>
</comment>
<proteinExistence type="predicted"/>
<gene>
    <name evidence="1" type="ORF">MYCIT1_LOCUS17660</name>
</gene>
<dbReference type="AlphaFoldDB" id="A0AAD2HA09"/>
<dbReference type="EMBL" id="CAVNYO010000181">
    <property type="protein sequence ID" value="CAK5272106.1"/>
    <property type="molecule type" value="Genomic_DNA"/>
</dbReference>
<evidence type="ECO:0000313" key="2">
    <source>
        <dbReference type="Proteomes" id="UP001295794"/>
    </source>
</evidence>
<name>A0AAD2HA09_9AGAR</name>
<feature type="non-terminal residue" evidence="1">
    <location>
        <position position="92"/>
    </location>
</feature>
<keyword evidence="2" id="KW-1185">Reference proteome</keyword>
<evidence type="ECO:0000313" key="1">
    <source>
        <dbReference type="EMBL" id="CAK5272106.1"/>
    </source>
</evidence>
<sequence length="92" mass="9704">MSQVRCSSTTAIGSAVAPMGTWSRSDTTSLLLSTAPLATRAAYRSPSEARSSMLSARSGATRARSSEHSFFFFQLANISGLKRAGPSSMIRA</sequence>
<reference evidence="1" key="1">
    <citation type="submission" date="2023-11" db="EMBL/GenBank/DDBJ databases">
        <authorList>
            <person name="De Vega J J."/>
            <person name="De Vega J J."/>
        </authorList>
    </citation>
    <scope>NUCLEOTIDE SEQUENCE</scope>
</reference>
<protein>
    <submittedName>
        <fullName evidence="1">Uncharacterized protein</fullName>
    </submittedName>
</protein>
<organism evidence="1 2">
    <name type="scientific">Mycena citricolor</name>
    <dbReference type="NCBI Taxonomy" id="2018698"/>
    <lineage>
        <taxon>Eukaryota</taxon>
        <taxon>Fungi</taxon>
        <taxon>Dikarya</taxon>
        <taxon>Basidiomycota</taxon>
        <taxon>Agaricomycotina</taxon>
        <taxon>Agaricomycetes</taxon>
        <taxon>Agaricomycetidae</taxon>
        <taxon>Agaricales</taxon>
        <taxon>Marasmiineae</taxon>
        <taxon>Mycenaceae</taxon>
        <taxon>Mycena</taxon>
    </lineage>
</organism>